<dbReference type="PANTHER" id="PTHR19856">
    <property type="entry name" value="WD-REPEATCONTAINING PROTEIN WDR1"/>
    <property type="match status" value="1"/>
</dbReference>
<comment type="similarity">
    <text evidence="3">Belongs to the WD repeat AIP1 family.</text>
</comment>
<keyword evidence="2" id="KW-0677">Repeat</keyword>
<evidence type="ECO:0000313" key="5">
    <source>
        <dbReference type="EMBL" id="PWY97090.1"/>
    </source>
</evidence>
<dbReference type="FunFam" id="2.130.10.10:FF:000167">
    <property type="entry name" value="Actin-interacting protein 1"/>
    <property type="match status" value="1"/>
</dbReference>
<dbReference type="EMBL" id="KZ819221">
    <property type="protein sequence ID" value="PWY97090.1"/>
    <property type="molecule type" value="Genomic_DNA"/>
</dbReference>
<dbReference type="PANTHER" id="PTHR19856:SF0">
    <property type="entry name" value="WD REPEAT-CONTAINING PROTEIN 1"/>
    <property type="match status" value="1"/>
</dbReference>
<name>A0A317XII9_9BASI</name>
<dbReference type="FunCoup" id="A0A317XII9">
    <property type="interactions" value="233"/>
</dbReference>
<dbReference type="Pfam" id="PF00400">
    <property type="entry name" value="WD40"/>
    <property type="match status" value="8"/>
</dbReference>
<feature type="repeat" description="WD" evidence="4">
    <location>
        <begin position="234"/>
        <end position="275"/>
    </location>
</feature>
<dbReference type="InParanoid" id="A0A317XII9"/>
<evidence type="ECO:0000256" key="4">
    <source>
        <dbReference type="PROSITE-ProRule" id="PRU00221"/>
    </source>
</evidence>
<feature type="repeat" description="WD" evidence="4">
    <location>
        <begin position="492"/>
        <end position="533"/>
    </location>
</feature>
<evidence type="ECO:0000256" key="1">
    <source>
        <dbReference type="ARBA" id="ARBA00022574"/>
    </source>
</evidence>
<dbReference type="Proteomes" id="UP000246740">
    <property type="component" value="Unassembled WGS sequence"/>
</dbReference>
<feature type="repeat" description="WD" evidence="4">
    <location>
        <begin position="55"/>
        <end position="96"/>
    </location>
</feature>
<dbReference type="GO" id="GO:0030864">
    <property type="term" value="C:cortical actin cytoskeleton"/>
    <property type="evidence" value="ECO:0007669"/>
    <property type="project" value="TreeGrafter"/>
</dbReference>
<dbReference type="STRING" id="1882483.A0A317XII9"/>
<feature type="repeat" description="WD" evidence="4">
    <location>
        <begin position="186"/>
        <end position="227"/>
    </location>
</feature>
<dbReference type="Gene3D" id="2.130.10.10">
    <property type="entry name" value="YVTN repeat-like/Quinoprotein amine dehydrogenase"/>
    <property type="match status" value="2"/>
</dbReference>
<reference evidence="5 7" key="1">
    <citation type="journal article" date="2018" name="Mol. Biol. Evol.">
        <title>Broad Genomic Sampling Reveals a Smut Pathogenic Ancestry of the Fungal Clade Ustilaginomycotina.</title>
        <authorList>
            <person name="Kijpornyongpan T."/>
            <person name="Mondo S.J."/>
            <person name="Barry K."/>
            <person name="Sandor L."/>
            <person name="Lee J."/>
            <person name="Lipzen A."/>
            <person name="Pangilinan J."/>
            <person name="LaButti K."/>
            <person name="Hainaut M."/>
            <person name="Henrissat B."/>
            <person name="Grigoriev I.V."/>
            <person name="Spatafora J.W."/>
            <person name="Aime M.C."/>
        </authorList>
    </citation>
    <scope>NUCLEOTIDE SEQUENCE [LARGE SCALE GENOMIC DNA]</scope>
    <source>
        <strain evidence="5 7">MCA 3645</strain>
    </source>
</reference>
<dbReference type="InterPro" id="IPR036322">
    <property type="entry name" value="WD40_repeat_dom_sf"/>
</dbReference>
<dbReference type="InterPro" id="IPR019775">
    <property type="entry name" value="WD40_repeat_CS"/>
</dbReference>
<feature type="repeat" description="WD" evidence="4">
    <location>
        <begin position="578"/>
        <end position="616"/>
    </location>
</feature>
<dbReference type="SUPFAM" id="SSF50978">
    <property type="entry name" value="WD40 repeat-like"/>
    <property type="match status" value="2"/>
</dbReference>
<organism evidence="5 7">
    <name type="scientific">Testicularia cyperi</name>
    <dbReference type="NCBI Taxonomy" id="1882483"/>
    <lineage>
        <taxon>Eukaryota</taxon>
        <taxon>Fungi</taxon>
        <taxon>Dikarya</taxon>
        <taxon>Basidiomycota</taxon>
        <taxon>Ustilaginomycotina</taxon>
        <taxon>Ustilaginomycetes</taxon>
        <taxon>Ustilaginales</taxon>
        <taxon>Anthracoideaceae</taxon>
        <taxon>Testicularia</taxon>
    </lineage>
</organism>
<evidence type="ECO:0000256" key="2">
    <source>
        <dbReference type="ARBA" id="ARBA00022737"/>
    </source>
</evidence>
<dbReference type="EMBL" id="KZ819212">
    <property type="protein sequence ID" value="PWY97294.1"/>
    <property type="molecule type" value="Genomic_DNA"/>
</dbReference>
<dbReference type="InterPro" id="IPR001680">
    <property type="entry name" value="WD40_rpt"/>
</dbReference>
<dbReference type="PROSITE" id="PS50294">
    <property type="entry name" value="WD_REPEATS_REGION"/>
    <property type="match status" value="4"/>
</dbReference>
<dbReference type="GO" id="GO:0051015">
    <property type="term" value="F:actin filament binding"/>
    <property type="evidence" value="ECO:0007669"/>
    <property type="project" value="TreeGrafter"/>
</dbReference>
<keyword evidence="7" id="KW-1185">Reference proteome</keyword>
<dbReference type="InterPro" id="IPR015943">
    <property type="entry name" value="WD40/YVTN_repeat-like_dom_sf"/>
</dbReference>
<evidence type="ECO:0000256" key="3">
    <source>
        <dbReference type="ARBA" id="ARBA00038366"/>
    </source>
</evidence>
<dbReference type="PROSITE" id="PS00678">
    <property type="entry name" value="WD_REPEATS_1"/>
    <property type="match status" value="1"/>
</dbReference>
<feature type="repeat" description="WD" evidence="4">
    <location>
        <begin position="538"/>
        <end position="569"/>
    </location>
</feature>
<evidence type="ECO:0000313" key="7">
    <source>
        <dbReference type="Proteomes" id="UP000246740"/>
    </source>
</evidence>
<dbReference type="FunFam" id="2.130.10.10:FF:000102">
    <property type="entry name" value="Actin-interacting protein 1"/>
    <property type="match status" value="1"/>
</dbReference>
<dbReference type="PROSITE" id="PS50082">
    <property type="entry name" value="WD_REPEATS_2"/>
    <property type="match status" value="6"/>
</dbReference>
<keyword evidence="1 4" id="KW-0853">WD repeat</keyword>
<accession>A0A317XII9</accession>
<gene>
    <name evidence="6" type="ORF">BCV70DRAFT_213703</name>
    <name evidence="5" type="ORF">BCV70DRAFT_213814</name>
</gene>
<dbReference type="GO" id="GO:0030042">
    <property type="term" value="P:actin filament depolymerization"/>
    <property type="evidence" value="ECO:0007669"/>
    <property type="project" value="TreeGrafter"/>
</dbReference>
<protein>
    <submittedName>
        <fullName evidence="5">Putative actin interacting protein 1</fullName>
    </submittedName>
</protein>
<sequence length="616" mass="64510">MEKLLQNLLPGNPATVRAQSTKISADPKGEKIVYCQNRTVFIRSLTDPSKPALAYSQHTQPTTVARISPTGYYCASADQAGNVRVWDLVGDEQIIKNEVKVIAGRINDLSWDGESKRIIAVGEGRERFGHAFSFDSGSSVGEITGHSRQINAVAMRRDRPFRAVTAGDDNNLVFYHGAPYKFNKTISTHTRFVQDVAYAPNGDHFVSVGSDSKVFVYDGKSGDVLVDLSAKVAGAGHTGTIFAVDFSPDSKKIATAGADGFVKIWDLAAEKVEASYDFTGQGGRKADDQQVGLVWAAERIVSLSFSGELNVIVAGRASKLYGACKGFGPRALDVAEGGALVGGSFDGRVLTWSAEGVCKPVRGAGHSNAVLGVHSTRDGVVTVGMDDSVRKLADGEFVGAATALSGQPKGSAASASGTVVVAVPGGVDVVVAGKKSHQKTSYVPSAVAISADGTQVAVGAEDSKVYLYSISSSSSSGGGDSSSSLLTETAVFSNNRSTVTALAFDPQVSLLAAGESSGKIQVYDLASRTLKIAHWVFHSARINDIRFSPDGSHAVSAGLDTHVYIWSTRKPMKNIAVKNAHANGAQAVAWIDDSTFASAGADGAVKTWSVTRHDGA</sequence>
<dbReference type="AlphaFoldDB" id="A0A317XII9"/>
<proteinExistence type="inferred from homology"/>
<dbReference type="SMART" id="SM00320">
    <property type="entry name" value="WD40"/>
    <property type="match status" value="9"/>
</dbReference>
<dbReference type="OrthoDB" id="2306at2759"/>
<evidence type="ECO:0000313" key="6">
    <source>
        <dbReference type="EMBL" id="PWY97294.1"/>
    </source>
</evidence>